<evidence type="ECO:0000313" key="1">
    <source>
        <dbReference type="EMBL" id="DAD85585.1"/>
    </source>
</evidence>
<protein>
    <submittedName>
        <fullName evidence="1">La-related protein-like protein</fullName>
    </submittedName>
</protein>
<accession>A0A8S5MTE5</accession>
<reference evidence="1" key="1">
    <citation type="journal article" date="2021" name="Proc. Natl. Acad. Sci. U.S.A.">
        <title>A Catalog of Tens of Thousands of Viruses from Human Metagenomes Reveals Hidden Associations with Chronic Diseases.</title>
        <authorList>
            <person name="Tisza M.J."/>
            <person name="Buck C.B."/>
        </authorList>
    </citation>
    <scope>NUCLEOTIDE SEQUENCE</scope>
    <source>
        <strain evidence="1">Ct0Xn2</strain>
    </source>
</reference>
<dbReference type="EMBL" id="BK014984">
    <property type="protein sequence ID" value="DAD85585.1"/>
    <property type="molecule type" value="Genomic_DNA"/>
</dbReference>
<proteinExistence type="predicted"/>
<organism evidence="1">
    <name type="scientific">Siphoviridae sp. ct0Xn2</name>
    <dbReference type="NCBI Taxonomy" id="2826267"/>
    <lineage>
        <taxon>Viruses</taxon>
        <taxon>Duplodnaviria</taxon>
        <taxon>Heunggongvirae</taxon>
        <taxon>Uroviricota</taxon>
        <taxon>Caudoviricetes</taxon>
    </lineage>
</organism>
<name>A0A8S5MTE5_9CAUD</name>
<sequence>MSDNKPITREEMYLAKLTGDYTGEVPKPITRKERYLYKLCIDGIGTSKEAIAEAVQTYLSDKGVGFNMDADGYVSLKTTEVSNNG</sequence>